<name>A0A131ZVF7_SARSC</name>
<dbReference type="Proteomes" id="UP000616769">
    <property type="component" value="Unassembled WGS sequence"/>
</dbReference>
<dbReference type="VEuPathDB" id="VectorBase:SSCA008065"/>
<comment type="caution">
    <text evidence="1">The sequence shown here is derived from an EMBL/GenBank/DDBJ whole genome shotgun (WGS) entry which is preliminary data.</text>
</comment>
<dbReference type="AlphaFoldDB" id="A0A131ZVF7"/>
<dbReference type="EMBL" id="JXLN01002751">
    <property type="protein sequence ID" value="KPM02744.1"/>
    <property type="molecule type" value="Genomic_DNA"/>
</dbReference>
<evidence type="ECO:0000313" key="2">
    <source>
        <dbReference type="Proteomes" id="UP000616769"/>
    </source>
</evidence>
<proteinExistence type="predicted"/>
<dbReference type="OrthoDB" id="428655at2759"/>
<gene>
    <name evidence="1" type="ORF">QR98_0011630</name>
</gene>
<protein>
    <submittedName>
        <fullName evidence="1">Uncharacterized protein</fullName>
    </submittedName>
</protein>
<accession>A0A131ZVF7</accession>
<evidence type="ECO:0000313" key="1">
    <source>
        <dbReference type="EMBL" id="KPM02744.1"/>
    </source>
</evidence>
<organism evidence="1 2">
    <name type="scientific">Sarcoptes scabiei</name>
    <name type="common">Itch mite</name>
    <name type="synonym">Acarus scabiei</name>
    <dbReference type="NCBI Taxonomy" id="52283"/>
    <lineage>
        <taxon>Eukaryota</taxon>
        <taxon>Metazoa</taxon>
        <taxon>Ecdysozoa</taxon>
        <taxon>Arthropoda</taxon>
        <taxon>Chelicerata</taxon>
        <taxon>Arachnida</taxon>
        <taxon>Acari</taxon>
        <taxon>Acariformes</taxon>
        <taxon>Sarcoptiformes</taxon>
        <taxon>Astigmata</taxon>
        <taxon>Psoroptidia</taxon>
        <taxon>Sarcoptoidea</taxon>
        <taxon>Sarcoptidae</taxon>
        <taxon>Sarcoptinae</taxon>
        <taxon>Sarcoptes</taxon>
    </lineage>
</organism>
<reference evidence="1 2" key="1">
    <citation type="journal article" date="2015" name="Parasit. Vectors">
        <title>Draft genome of the scabies mite.</title>
        <authorList>
            <person name="Rider S.D.Jr."/>
            <person name="Morgan M.S."/>
            <person name="Arlian L.G."/>
        </authorList>
    </citation>
    <scope>NUCLEOTIDE SEQUENCE [LARGE SCALE GENOMIC DNA]</scope>
    <source>
        <strain evidence="1">Arlian Lab</strain>
    </source>
</reference>
<sequence length="62" mass="7248">MASSINNLVCDKFKNDRIYLINRKGHVLLGIIDDQRKQMRLKKITITPAVMHLYVSFLKNKC</sequence>